<dbReference type="InterPro" id="IPR011701">
    <property type="entry name" value="MFS"/>
</dbReference>
<keyword evidence="6 7" id="KW-0472">Membrane</keyword>
<feature type="transmembrane region" description="Helical" evidence="7">
    <location>
        <begin position="108"/>
        <end position="126"/>
    </location>
</feature>
<proteinExistence type="predicted"/>
<dbReference type="EMBL" id="RQZG01000018">
    <property type="protein sequence ID" value="RRD03646.1"/>
    <property type="molecule type" value="Genomic_DNA"/>
</dbReference>
<feature type="transmembrane region" description="Helical" evidence="7">
    <location>
        <begin position="147"/>
        <end position="169"/>
    </location>
</feature>
<keyword evidence="4 7" id="KW-0812">Transmembrane</keyword>
<evidence type="ECO:0000256" key="3">
    <source>
        <dbReference type="ARBA" id="ARBA00022475"/>
    </source>
</evidence>
<comment type="subcellular location">
    <subcellularLocation>
        <location evidence="1">Cell membrane</location>
        <topology evidence="1">Multi-pass membrane protein</topology>
    </subcellularLocation>
</comment>
<comment type="caution">
    <text evidence="8">The sequence shown here is derived from an EMBL/GenBank/DDBJ whole genome shotgun (WGS) entry which is preliminary data.</text>
</comment>
<dbReference type="GO" id="GO:0022857">
    <property type="term" value="F:transmembrane transporter activity"/>
    <property type="evidence" value="ECO:0007669"/>
    <property type="project" value="InterPro"/>
</dbReference>
<evidence type="ECO:0000256" key="4">
    <source>
        <dbReference type="ARBA" id="ARBA00022692"/>
    </source>
</evidence>
<sequence length="442" mass="46497">MPSSPTPDDDVTAKKFRAFMIIWVAQLVARIGNGLTAFGLGVHVYQQSGLTTSVALVTMAAFLPALLLGPLGGVLADRFDRRLLMILGDSLSALGLVGMLLAFHTGTASVPVLCLCAAVSSVFSSVMDPAYRATVTDLLTPEQYARAGGLVQLAAASQYLISPAVAGLIMATHDITVVVTIDVATMVVTTSAMVLVWRTVKTPRPVADNGFWADFHQGCRFLGNSPGIMTLMLLLTLVTFCMGFLQTLLTPMVLDLSDETTLGIVRSVAAIGMVVASLVIGVFNMKGSWIGWLAWSLVGGGVVVFFMGAIPNVLAIGVMAFGFFLVLPPLNTAVEVLVRSAIPNDTQGKIWGLMGLISQLGYVAAYGISGHLADHVFNPLLRDGGALADSLGNVIGVGESRGIGFLFMIVGVLLVGIAALISRARSVRALQDTLTTDRNERS</sequence>
<accession>A0A3P1T4B0</accession>
<feature type="transmembrane region" description="Helical" evidence="7">
    <location>
        <begin position="290"/>
        <end position="310"/>
    </location>
</feature>
<dbReference type="CDD" id="cd06173">
    <property type="entry name" value="MFS_MefA_like"/>
    <property type="match status" value="1"/>
</dbReference>
<dbReference type="GO" id="GO:0005886">
    <property type="term" value="C:plasma membrane"/>
    <property type="evidence" value="ECO:0007669"/>
    <property type="project" value="UniProtKB-SubCell"/>
</dbReference>
<dbReference type="OrthoDB" id="3227279at2"/>
<dbReference type="Pfam" id="PF07690">
    <property type="entry name" value="MFS_1"/>
    <property type="match status" value="1"/>
</dbReference>
<keyword evidence="5 7" id="KW-1133">Transmembrane helix</keyword>
<feature type="transmembrane region" description="Helical" evidence="7">
    <location>
        <begin position="54"/>
        <end position="76"/>
    </location>
</feature>
<organism evidence="8 9">
    <name type="scientific">Arachnia propionica</name>
    <dbReference type="NCBI Taxonomy" id="1750"/>
    <lineage>
        <taxon>Bacteria</taxon>
        <taxon>Bacillati</taxon>
        <taxon>Actinomycetota</taxon>
        <taxon>Actinomycetes</taxon>
        <taxon>Propionibacteriales</taxon>
        <taxon>Propionibacteriaceae</taxon>
        <taxon>Arachnia</taxon>
    </lineage>
</organism>
<feature type="transmembrane region" description="Helical" evidence="7">
    <location>
        <begin position="175"/>
        <end position="197"/>
    </location>
</feature>
<evidence type="ECO:0000256" key="6">
    <source>
        <dbReference type="ARBA" id="ARBA00023136"/>
    </source>
</evidence>
<feature type="transmembrane region" description="Helical" evidence="7">
    <location>
        <begin position="228"/>
        <end position="249"/>
    </location>
</feature>
<keyword evidence="2" id="KW-0813">Transport</keyword>
<feature type="transmembrane region" description="Helical" evidence="7">
    <location>
        <begin position="350"/>
        <end position="369"/>
    </location>
</feature>
<dbReference type="InterPro" id="IPR036259">
    <property type="entry name" value="MFS_trans_sf"/>
</dbReference>
<evidence type="ECO:0000256" key="7">
    <source>
        <dbReference type="SAM" id="Phobius"/>
    </source>
</evidence>
<evidence type="ECO:0000256" key="1">
    <source>
        <dbReference type="ARBA" id="ARBA00004651"/>
    </source>
</evidence>
<feature type="transmembrane region" description="Helical" evidence="7">
    <location>
        <begin position="316"/>
        <end position="338"/>
    </location>
</feature>
<feature type="transmembrane region" description="Helical" evidence="7">
    <location>
        <begin position="261"/>
        <end position="283"/>
    </location>
</feature>
<name>A0A3P1T4B0_9ACTN</name>
<evidence type="ECO:0000313" key="9">
    <source>
        <dbReference type="Proteomes" id="UP000280819"/>
    </source>
</evidence>
<evidence type="ECO:0000256" key="5">
    <source>
        <dbReference type="ARBA" id="ARBA00022989"/>
    </source>
</evidence>
<dbReference type="AlphaFoldDB" id="A0A3P1T4B0"/>
<evidence type="ECO:0000313" key="8">
    <source>
        <dbReference type="EMBL" id="RRD03646.1"/>
    </source>
</evidence>
<dbReference type="PANTHER" id="PTHR43266">
    <property type="entry name" value="MACROLIDE-EFFLUX PROTEIN"/>
    <property type="match status" value="1"/>
</dbReference>
<protein>
    <submittedName>
        <fullName evidence="8">MFS transporter</fullName>
    </submittedName>
</protein>
<reference evidence="8 9" key="1">
    <citation type="submission" date="2018-11" db="EMBL/GenBank/DDBJ databases">
        <title>Genomes From Bacteria Associated with the Canine Oral Cavity: a Test Case for Automated Genome-Based Taxonomic Assignment.</title>
        <authorList>
            <person name="Coil D.A."/>
            <person name="Jospin G."/>
            <person name="Darling A.E."/>
            <person name="Wallis C."/>
            <person name="Davis I.J."/>
            <person name="Harris S."/>
            <person name="Eisen J.A."/>
            <person name="Holcombe L.J."/>
            <person name="O'Flynn C."/>
        </authorList>
    </citation>
    <scope>NUCLEOTIDE SEQUENCE [LARGE SCALE GENOMIC DNA]</scope>
    <source>
        <strain evidence="8 9">OH887_COT-365</strain>
    </source>
</reference>
<dbReference type="Gene3D" id="1.20.1250.20">
    <property type="entry name" value="MFS general substrate transporter like domains"/>
    <property type="match status" value="1"/>
</dbReference>
<feature type="transmembrane region" description="Helical" evidence="7">
    <location>
        <begin position="21"/>
        <end position="42"/>
    </location>
</feature>
<dbReference type="Proteomes" id="UP000280819">
    <property type="component" value="Unassembled WGS sequence"/>
</dbReference>
<evidence type="ECO:0000256" key="2">
    <source>
        <dbReference type="ARBA" id="ARBA00022448"/>
    </source>
</evidence>
<dbReference type="PANTHER" id="PTHR43266:SF2">
    <property type="entry name" value="MAJOR FACILITATOR SUPERFAMILY (MFS) PROFILE DOMAIN-CONTAINING PROTEIN"/>
    <property type="match status" value="1"/>
</dbReference>
<gene>
    <name evidence="8" type="ORF">EII34_13510</name>
</gene>
<dbReference type="SUPFAM" id="SSF103473">
    <property type="entry name" value="MFS general substrate transporter"/>
    <property type="match status" value="1"/>
</dbReference>
<keyword evidence="3" id="KW-1003">Cell membrane</keyword>
<feature type="transmembrane region" description="Helical" evidence="7">
    <location>
        <begin position="403"/>
        <end position="421"/>
    </location>
</feature>